<gene>
    <name evidence="1" type="ORF">VNO77_42592</name>
</gene>
<dbReference type="AlphaFoldDB" id="A0AAN9JUR8"/>
<reference evidence="1 2" key="1">
    <citation type="submission" date="2024-01" db="EMBL/GenBank/DDBJ databases">
        <title>The genomes of 5 underutilized Papilionoideae crops provide insights into root nodulation and disease resistanc.</title>
        <authorList>
            <person name="Jiang F."/>
        </authorList>
    </citation>
    <scope>NUCLEOTIDE SEQUENCE [LARGE SCALE GENOMIC DNA]</scope>
    <source>
        <strain evidence="1">LVBAO_FW01</strain>
        <tissue evidence="1">Leaves</tissue>
    </source>
</reference>
<accession>A0AAN9JUR8</accession>
<dbReference type="EMBL" id="JAYMYQ010000011">
    <property type="protein sequence ID" value="KAK7304706.1"/>
    <property type="molecule type" value="Genomic_DNA"/>
</dbReference>
<dbReference type="Proteomes" id="UP001367508">
    <property type="component" value="Unassembled WGS sequence"/>
</dbReference>
<name>A0AAN9JUR8_CANGL</name>
<sequence>MSKRKKIQRDLGLVSDLLIGNHGSLTTHIIFHSLLTLGFCDVSRVAVGKVEEEIVLDDANFGISWRMIGIGLGYRI</sequence>
<evidence type="ECO:0000313" key="1">
    <source>
        <dbReference type="EMBL" id="KAK7304706.1"/>
    </source>
</evidence>
<evidence type="ECO:0000313" key="2">
    <source>
        <dbReference type="Proteomes" id="UP001367508"/>
    </source>
</evidence>
<comment type="caution">
    <text evidence="1">The sequence shown here is derived from an EMBL/GenBank/DDBJ whole genome shotgun (WGS) entry which is preliminary data.</text>
</comment>
<protein>
    <submittedName>
        <fullName evidence="1">Uncharacterized protein</fullName>
    </submittedName>
</protein>
<organism evidence="1 2">
    <name type="scientific">Canavalia gladiata</name>
    <name type="common">Sword bean</name>
    <name type="synonym">Dolichos gladiatus</name>
    <dbReference type="NCBI Taxonomy" id="3824"/>
    <lineage>
        <taxon>Eukaryota</taxon>
        <taxon>Viridiplantae</taxon>
        <taxon>Streptophyta</taxon>
        <taxon>Embryophyta</taxon>
        <taxon>Tracheophyta</taxon>
        <taxon>Spermatophyta</taxon>
        <taxon>Magnoliopsida</taxon>
        <taxon>eudicotyledons</taxon>
        <taxon>Gunneridae</taxon>
        <taxon>Pentapetalae</taxon>
        <taxon>rosids</taxon>
        <taxon>fabids</taxon>
        <taxon>Fabales</taxon>
        <taxon>Fabaceae</taxon>
        <taxon>Papilionoideae</taxon>
        <taxon>50 kb inversion clade</taxon>
        <taxon>NPAAA clade</taxon>
        <taxon>indigoferoid/millettioid clade</taxon>
        <taxon>Phaseoleae</taxon>
        <taxon>Canavalia</taxon>
    </lineage>
</organism>
<proteinExistence type="predicted"/>
<keyword evidence="2" id="KW-1185">Reference proteome</keyword>